<organism evidence="1 2">
    <name type="scientific">Mariprofundus micogutta</name>
    <dbReference type="NCBI Taxonomy" id="1921010"/>
    <lineage>
        <taxon>Bacteria</taxon>
        <taxon>Pseudomonadati</taxon>
        <taxon>Pseudomonadota</taxon>
        <taxon>Candidatius Mariprofundia</taxon>
        <taxon>Mariprofundales</taxon>
        <taxon>Mariprofundaceae</taxon>
        <taxon>Mariprofundus</taxon>
    </lineage>
</organism>
<evidence type="ECO:0008006" key="3">
    <source>
        <dbReference type="Google" id="ProtNLM"/>
    </source>
</evidence>
<name>A0A1L8CQ20_9PROT</name>
<dbReference type="Proteomes" id="UP000231632">
    <property type="component" value="Unassembled WGS sequence"/>
</dbReference>
<protein>
    <recommendedName>
        <fullName evidence="3">Glycosyltransferase</fullName>
    </recommendedName>
</protein>
<dbReference type="SUPFAM" id="SSF53756">
    <property type="entry name" value="UDP-Glycosyltransferase/glycogen phosphorylase"/>
    <property type="match status" value="1"/>
</dbReference>
<reference evidence="1 2" key="1">
    <citation type="journal article" date="2017" name="Arch. Microbiol.">
        <title>Mariprofundus micogutta sp. nov., a novel iron-oxidizing zetaproteobacterium isolated from a deep-sea hydrothermal field at the Bayonnaise knoll of the Izu-Ogasawara arc, and a description of Mariprofundales ord. nov. and Zetaproteobacteria classis nov.</title>
        <authorList>
            <person name="Makita H."/>
            <person name="Tanaka E."/>
            <person name="Mitsunobu S."/>
            <person name="Miyazaki M."/>
            <person name="Nunoura T."/>
            <person name="Uematsu K."/>
            <person name="Takaki Y."/>
            <person name="Nishi S."/>
            <person name="Shimamura S."/>
            <person name="Takai K."/>
        </authorList>
    </citation>
    <scope>NUCLEOTIDE SEQUENCE [LARGE SCALE GENOMIC DNA]</scope>
    <source>
        <strain evidence="1 2">ET2</strain>
    </source>
</reference>
<dbReference type="AlphaFoldDB" id="A0A1L8CQ20"/>
<evidence type="ECO:0000313" key="2">
    <source>
        <dbReference type="Proteomes" id="UP000231632"/>
    </source>
</evidence>
<comment type="caution">
    <text evidence="1">The sequence shown here is derived from an EMBL/GenBank/DDBJ whole genome shotgun (WGS) entry which is preliminary data.</text>
</comment>
<dbReference type="Pfam" id="PF13692">
    <property type="entry name" value="Glyco_trans_1_4"/>
    <property type="match status" value="1"/>
</dbReference>
<dbReference type="STRING" id="1921010.MMIC_P1987"/>
<dbReference type="Gene3D" id="3.40.50.2000">
    <property type="entry name" value="Glycogen Phosphorylase B"/>
    <property type="match status" value="1"/>
</dbReference>
<dbReference type="EMBL" id="BDFD01000019">
    <property type="protein sequence ID" value="GAV21008.1"/>
    <property type="molecule type" value="Genomic_DNA"/>
</dbReference>
<keyword evidence="2" id="KW-1185">Reference proteome</keyword>
<accession>A0A1L8CQ20</accession>
<proteinExistence type="predicted"/>
<evidence type="ECO:0000313" key="1">
    <source>
        <dbReference type="EMBL" id="GAV21008.1"/>
    </source>
</evidence>
<gene>
    <name evidence="1" type="ORF">MMIC_P1987</name>
</gene>
<sequence length="391" mass="45318">MMELIRLFRAQQWQVTFSCTAVESEFMADLDALSVQRRMIAVNDDTFDRFLTEMNPDIVVFDRFPIEEQFGWRVERQCPHALRVLETIDLHCLRQARHQLLKRQAQVATKVDSPDLHNEVALREIAAMLRSDLSIMVSDYEIELLKRQFSVDDSLLHLCPFMFADHQIQRENPAFEQRQHFVTIGNFRHAPNWDAVLWLKQEIWPRIRNVLPEAELHIYGAYTPAKAMALHKPEAGFFIQGRAEDVHQVMLSARLCLAPLRFGAGIKTKLADAMLSGTPNVTTSIGAEGMSADLPWSGLIADSADDFSEQATALYQDKVQWQRCQQHGYNIIQTLFNETKNGEALIRRMLQLREKLAEHRQNNFTGSMLRHHHHRSTEFMSRWIEAKNRLV</sequence>